<dbReference type="NCBIfam" id="TIGR00556">
    <property type="entry name" value="pantethn_trn"/>
    <property type="match status" value="1"/>
</dbReference>
<dbReference type="Pfam" id="PF01648">
    <property type="entry name" value="ACPS"/>
    <property type="match status" value="1"/>
</dbReference>
<evidence type="ECO:0000313" key="5">
    <source>
        <dbReference type="EMBL" id="EMG49578.1"/>
    </source>
</evidence>
<dbReference type="EMBL" id="AOGT01000592">
    <property type="protein sequence ID" value="EMG49578.1"/>
    <property type="molecule type" value="Genomic_DNA"/>
</dbReference>
<evidence type="ECO:0000256" key="1">
    <source>
        <dbReference type="ARBA" id="ARBA00022679"/>
    </source>
</evidence>
<keyword evidence="2" id="KW-0479">Metal-binding</keyword>
<keyword evidence="6" id="KW-1185">Reference proteome</keyword>
<dbReference type="eggNOG" id="ENOG502SDWS">
    <property type="taxonomic scope" value="Eukaryota"/>
</dbReference>
<dbReference type="Gene3D" id="3.90.470.20">
    <property type="entry name" value="4'-phosphopantetheinyl transferase domain"/>
    <property type="match status" value="1"/>
</dbReference>
<dbReference type="GO" id="GO:0000287">
    <property type="term" value="F:magnesium ion binding"/>
    <property type="evidence" value="ECO:0007669"/>
    <property type="project" value="InterPro"/>
</dbReference>
<gene>
    <name evidence="5" type="ORF">G210_5623</name>
</gene>
<keyword evidence="1" id="KW-0808">Transferase</keyword>
<dbReference type="GO" id="GO:0006633">
    <property type="term" value="P:fatty acid biosynthetic process"/>
    <property type="evidence" value="ECO:0007669"/>
    <property type="project" value="InterPro"/>
</dbReference>
<comment type="caution">
    <text evidence="5">The sequence shown here is derived from an EMBL/GenBank/DDBJ whole genome shotgun (WGS) entry which is preliminary data.</text>
</comment>
<sequence length="136" mass="15647">MTKSGLILGIGVDIIKSSRFERLLTSKSTTFASRLSKRILHPVHELPKFESMNAQRQVQYLTGSWASKEAVFKTLDIELQKKFIFNEWYRSHDSNGKPFIKCDEYPLANEEFLLSISHDDSLVIATVLRQKLIENS</sequence>
<dbReference type="InterPro" id="IPR004568">
    <property type="entry name" value="Ppantetheine-prot_Trfase_dom"/>
</dbReference>
<dbReference type="OMA" id="CCKEAVF"/>
<dbReference type="InterPro" id="IPR037143">
    <property type="entry name" value="4-PPantetheinyl_Trfase_dom_sf"/>
</dbReference>
<dbReference type="STRING" id="1245528.M3JBT6"/>
<name>M3JBT6_CANMX</name>
<dbReference type="GO" id="GO:0008897">
    <property type="term" value="F:holo-[acyl-carrier-protein] synthase activity"/>
    <property type="evidence" value="ECO:0007669"/>
    <property type="project" value="InterPro"/>
</dbReference>
<evidence type="ECO:0000259" key="4">
    <source>
        <dbReference type="Pfam" id="PF01648"/>
    </source>
</evidence>
<dbReference type="SUPFAM" id="SSF56214">
    <property type="entry name" value="4'-phosphopantetheinyl transferase"/>
    <property type="match status" value="1"/>
</dbReference>
<protein>
    <recommendedName>
        <fullName evidence="4">4'-phosphopantetheinyl transferase domain-containing protein</fullName>
    </recommendedName>
</protein>
<organism evidence="5 6">
    <name type="scientific">Candida maltosa (strain Xu316)</name>
    <name type="common">Yeast</name>
    <dbReference type="NCBI Taxonomy" id="1245528"/>
    <lineage>
        <taxon>Eukaryota</taxon>
        <taxon>Fungi</taxon>
        <taxon>Dikarya</taxon>
        <taxon>Ascomycota</taxon>
        <taxon>Saccharomycotina</taxon>
        <taxon>Pichiomycetes</taxon>
        <taxon>Debaryomycetaceae</taxon>
        <taxon>Candida/Lodderomyces clade</taxon>
        <taxon>Candida</taxon>
    </lineage>
</organism>
<keyword evidence="3" id="KW-0460">Magnesium</keyword>
<proteinExistence type="predicted"/>
<dbReference type="OrthoDB" id="15433at2759"/>
<evidence type="ECO:0000313" key="6">
    <source>
        <dbReference type="Proteomes" id="UP000011777"/>
    </source>
</evidence>
<evidence type="ECO:0000256" key="2">
    <source>
        <dbReference type="ARBA" id="ARBA00022723"/>
    </source>
</evidence>
<dbReference type="AlphaFoldDB" id="M3JBT6"/>
<feature type="domain" description="4'-phosphopantetheinyl transferase" evidence="4">
    <location>
        <begin position="9"/>
        <end position="125"/>
    </location>
</feature>
<evidence type="ECO:0000256" key="3">
    <source>
        <dbReference type="ARBA" id="ARBA00022842"/>
    </source>
</evidence>
<dbReference type="Proteomes" id="UP000011777">
    <property type="component" value="Unassembled WGS sequence"/>
</dbReference>
<dbReference type="InterPro" id="IPR008278">
    <property type="entry name" value="4-PPantetheinyl_Trfase_dom"/>
</dbReference>
<dbReference type="HOGENOM" id="CLU_089696_1_1_1"/>
<reference evidence="5 6" key="1">
    <citation type="submission" date="2013-02" db="EMBL/GenBank/DDBJ databases">
        <title>Genome sequence of Candida maltosa Xu316, a potential industrial strain for xylitol and ethanol production.</title>
        <authorList>
            <person name="Yu J."/>
            <person name="Wang Q."/>
            <person name="Geng X."/>
            <person name="Bao W."/>
            <person name="He P."/>
            <person name="Cai J."/>
        </authorList>
    </citation>
    <scope>NUCLEOTIDE SEQUENCE [LARGE SCALE GENOMIC DNA]</scope>
    <source>
        <strain evidence="6">Xu316</strain>
    </source>
</reference>
<accession>M3JBT6</accession>